<evidence type="ECO:0000259" key="2">
    <source>
        <dbReference type="PROSITE" id="PS50172"/>
    </source>
</evidence>
<reference evidence="4" key="1">
    <citation type="journal article" date="2019" name="Int. J. Syst. Evol. Microbiol.">
        <title>The Global Catalogue of Microorganisms (GCM) 10K type strain sequencing project: providing services to taxonomists for standard genome sequencing and annotation.</title>
        <authorList>
            <consortium name="The Broad Institute Genomics Platform"/>
            <consortium name="The Broad Institute Genome Sequencing Center for Infectious Disease"/>
            <person name="Wu L."/>
            <person name="Ma J."/>
        </authorList>
    </citation>
    <scope>NUCLEOTIDE SEQUENCE [LARGE SCALE GENOMIC DNA]</scope>
    <source>
        <strain evidence="4">JCM 18542</strain>
    </source>
</reference>
<dbReference type="CDD" id="cd17748">
    <property type="entry name" value="BRCT_DNA_ligase_like"/>
    <property type="match status" value="1"/>
</dbReference>
<comment type="caution">
    <text evidence="3">The sequence shown here is derived from an EMBL/GenBank/DDBJ whole genome shotgun (WGS) entry which is preliminary data.</text>
</comment>
<dbReference type="PANTHER" id="PTHR30231:SF42">
    <property type="entry name" value="EXONUCLEASE"/>
    <property type="match status" value="1"/>
</dbReference>
<feature type="domain" description="BRCT" evidence="2">
    <location>
        <begin position="214"/>
        <end position="309"/>
    </location>
</feature>
<dbReference type="InterPro" id="IPR012337">
    <property type="entry name" value="RNaseH-like_sf"/>
</dbReference>
<feature type="region of interest" description="Disordered" evidence="1">
    <location>
        <begin position="406"/>
        <end position="426"/>
    </location>
</feature>
<dbReference type="SUPFAM" id="SSF53098">
    <property type="entry name" value="Ribonuclease H-like"/>
    <property type="match status" value="1"/>
</dbReference>
<dbReference type="SMART" id="SM00479">
    <property type="entry name" value="EXOIII"/>
    <property type="match status" value="1"/>
</dbReference>
<dbReference type="PANTHER" id="PTHR30231">
    <property type="entry name" value="DNA POLYMERASE III SUBUNIT EPSILON"/>
    <property type="match status" value="1"/>
</dbReference>
<organism evidence="3 4">
    <name type="scientific">Tomitella cavernea</name>
    <dbReference type="NCBI Taxonomy" id="1387982"/>
    <lineage>
        <taxon>Bacteria</taxon>
        <taxon>Bacillati</taxon>
        <taxon>Actinomycetota</taxon>
        <taxon>Actinomycetes</taxon>
        <taxon>Mycobacteriales</taxon>
        <taxon>Tomitella</taxon>
    </lineage>
</organism>
<dbReference type="Proteomes" id="UP001500839">
    <property type="component" value="Unassembled WGS sequence"/>
</dbReference>
<dbReference type="InterPro" id="IPR036420">
    <property type="entry name" value="BRCT_dom_sf"/>
</dbReference>
<dbReference type="SMART" id="SM00292">
    <property type="entry name" value="BRCT"/>
    <property type="match status" value="1"/>
</dbReference>
<dbReference type="InterPro" id="IPR001357">
    <property type="entry name" value="BRCT_dom"/>
</dbReference>
<protein>
    <recommendedName>
        <fullName evidence="2">BRCT domain-containing protein</fullName>
    </recommendedName>
</protein>
<keyword evidence="4" id="KW-1185">Reference proteome</keyword>
<gene>
    <name evidence="3" type="ORF">GCM10023353_20160</name>
</gene>
<dbReference type="CDD" id="cd06130">
    <property type="entry name" value="DNA_pol_III_epsilon_like"/>
    <property type="match status" value="1"/>
</dbReference>
<name>A0ABP9CP85_9ACTN</name>
<dbReference type="Pfam" id="PF00533">
    <property type="entry name" value="BRCT"/>
    <property type="match status" value="1"/>
</dbReference>
<dbReference type="EMBL" id="BAABKQ010000001">
    <property type="protein sequence ID" value="GAA4814746.1"/>
    <property type="molecule type" value="Genomic_DNA"/>
</dbReference>
<dbReference type="Pfam" id="PF00929">
    <property type="entry name" value="RNase_T"/>
    <property type="match status" value="1"/>
</dbReference>
<accession>A0ABP9CP85</accession>
<evidence type="ECO:0000313" key="4">
    <source>
        <dbReference type="Proteomes" id="UP001500839"/>
    </source>
</evidence>
<dbReference type="PROSITE" id="PS50172">
    <property type="entry name" value="BRCT"/>
    <property type="match status" value="1"/>
</dbReference>
<proteinExistence type="predicted"/>
<dbReference type="SUPFAM" id="SSF52113">
    <property type="entry name" value="BRCT domain"/>
    <property type="match status" value="1"/>
</dbReference>
<dbReference type="InterPro" id="IPR013520">
    <property type="entry name" value="Ribonucl_H"/>
</dbReference>
<dbReference type="Gene3D" id="3.40.50.10190">
    <property type="entry name" value="BRCT domain"/>
    <property type="match status" value="1"/>
</dbReference>
<sequence length="426" mass="46374">MEAGAMTVLPKAHVPGLSFTAIDFETANGSRASACSVGLAKVRDGEVVDTASLLIAPPSGHDSFLPRNVAIHGITSDAVSDALQWVDVFPQIMTFVGDDDLVAHNVAFDRSVLEKSCSLAEIDWPENPWYCTLAMSKSLLTLASYRLDVVSRYLKLSEFAHHEAEADAVQAARLVMALGAQSGEVSLAGLSKRTPPTPPRSTNAGTQQDYSALVESKVLTGERIVFTGTLGTLKRAEAISLVTEAGAEVHKSVTKTTTLLVAGDFDPSRLRPGMELSRKLEKARRYAEAGQSLEILTEAELLSRIDVGRDEIERATRERRAAANSGWLPGYVIEQARVLDSTMDYNSWLRAALRHPDGRATTGTACIRCSSPVADAYWLFAERYVCSADCNEALKGKAKRMWRKEGVSRPEAPSYAESWGRVDRRK</sequence>
<dbReference type="Gene3D" id="3.30.420.10">
    <property type="entry name" value="Ribonuclease H-like superfamily/Ribonuclease H"/>
    <property type="match status" value="1"/>
</dbReference>
<feature type="region of interest" description="Disordered" evidence="1">
    <location>
        <begin position="187"/>
        <end position="207"/>
    </location>
</feature>
<dbReference type="InterPro" id="IPR036397">
    <property type="entry name" value="RNaseH_sf"/>
</dbReference>
<evidence type="ECO:0000256" key="1">
    <source>
        <dbReference type="SAM" id="MobiDB-lite"/>
    </source>
</evidence>
<evidence type="ECO:0000313" key="3">
    <source>
        <dbReference type="EMBL" id="GAA4814746.1"/>
    </source>
</evidence>